<organism evidence="1 2">
    <name type="scientific">Catenaria anguillulae PL171</name>
    <dbReference type="NCBI Taxonomy" id="765915"/>
    <lineage>
        <taxon>Eukaryota</taxon>
        <taxon>Fungi</taxon>
        <taxon>Fungi incertae sedis</taxon>
        <taxon>Blastocladiomycota</taxon>
        <taxon>Blastocladiomycetes</taxon>
        <taxon>Blastocladiales</taxon>
        <taxon>Catenariaceae</taxon>
        <taxon>Catenaria</taxon>
    </lineage>
</organism>
<sequence>MCLSARELSLQPARYVPRAKARTAPFASHSHVAPIVPMRFPCAFTTDRPTVRPVALVLGARNRYPSRAVPPCPSTLGSAGDWGNALVWAHSFDIAPSDHVKGDVAANRR</sequence>
<dbReference type="AlphaFoldDB" id="A0A1Y2H8J4"/>
<proteinExistence type="predicted"/>
<keyword evidence="2" id="KW-1185">Reference proteome</keyword>
<name>A0A1Y2H8J4_9FUNG</name>
<accession>A0A1Y2H8J4</accession>
<evidence type="ECO:0000313" key="1">
    <source>
        <dbReference type="EMBL" id="ORZ30271.1"/>
    </source>
</evidence>
<comment type="caution">
    <text evidence="1">The sequence shown here is derived from an EMBL/GenBank/DDBJ whole genome shotgun (WGS) entry which is preliminary data.</text>
</comment>
<gene>
    <name evidence="1" type="ORF">BCR44DRAFT_1325983</name>
</gene>
<reference evidence="1 2" key="1">
    <citation type="submission" date="2016-07" db="EMBL/GenBank/DDBJ databases">
        <title>Pervasive Adenine N6-methylation of Active Genes in Fungi.</title>
        <authorList>
            <consortium name="DOE Joint Genome Institute"/>
            <person name="Mondo S.J."/>
            <person name="Dannebaum R.O."/>
            <person name="Kuo R.C."/>
            <person name="Labutti K."/>
            <person name="Haridas S."/>
            <person name="Kuo A."/>
            <person name="Salamov A."/>
            <person name="Ahrendt S.R."/>
            <person name="Lipzen A."/>
            <person name="Sullivan W."/>
            <person name="Andreopoulos W.B."/>
            <person name="Clum A."/>
            <person name="Lindquist E."/>
            <person name="Daum C."/>
            <person name="Ramamoorthy G.K."/>
            <person name="Gryganskyi A."/>
            <person name="Culley D."/>
            <person name="Magnuson J.K."/>
            <person name="James T.Y."/>
            <person name="O'Malley M.A."/>
            <person name="Stajich J.E."/>
            <person name="Spatafora J.W."/>
            <person name="Visel A."/>
            <person name="Grigoriev I.V."/>
        </authorList>
    </citation>
    <scope>NUCLEOTIDE SEQUENCE [LARGE SCALE GENOMIC DNA]</scope>
    <source>
        <strain evidence="1 2">PL171</strain>
    </source>
</reference>
<dbReference type="Proteomes" id="UP000193411">
    <property type="component" value="Unassembled WGS sequence"/>
</dbReference>
<protein>
    <submittedName>
        <fullName evidence="1">Uncharacterized protein</fullName>
    </submittedName>
</protein>
<dbReference type="EMBL" id="MCFL01000092">
    <property type="protein sequence ID" value="ORZ30271.1"/>
    <property type="molecule type" value="Genomic_DNA"/>
</dbReference>
<evidence type="ECO:0000313" key="2">
    <source>
        <dbReference type="Proteomes" id="UP000193411"/>
    </source>
</evidence>